<dbReference type="Pfam" id="PF13556">
    <property type="entry name" value="HTH_30"/>
    <property type="match status" value="1"/>
</dbReference>
<feature type="domain" description="PucR C-terminal helix-turn-helix" evidence="2">
    <location>
        <begin position="327"/>
        <end position="367"/>
    </location>
</feature>
<dbReference type="Gene3D" id="1.10.10.2840">
    <property type="entry name" value="PucR C-terminal helix-turn-helix domain"/>
    <property type="match status" value="1"/>
</dbReference>
<dbReference type="PANTHER" id="PTHR33744:SF1">
    <property type="entry name" value="DNA-BINDING TRANSCRIPTIONAL ACTIVATOR ADER"/>
    <property type="match status" value="1"/>
</dbReference>
<dbReference type="EMBL" id="JAOSHN010000004">
    <property type="protein sequence ID" value="MCU7379039.1"/>
    <property type="molecule type" value="Genomic_DNA"/>
</dbReference>
<keyword evidence="4" id="KW-1185">Reference proteome</keyword>
<reference evidence="3" key="1">
    <citation type="submission" date="2022-09" db="EMBL/GenBank/DDBJ databases">
        <title>Culturomic study of gut microbiota in children with autism spectrum disorder.</title>
        <authorList>
            <person name="Efimov B.A."/>
            <person name="Chaplin A.V."/>
            <person name="Sokolova S.R."/>
            <person name="Pikina A.P."/>
            <person name="Korzhanova M."/>
            <person name="Belova V."/>
            <person name="Korostin D."/>
        </authorList>
    </citation>
    <scope>NUCLEOTIDE SEQUENCE</scope>
    <source>
        <strain evidence="3">ASD5510</strain>
    </source>
</reference>
<name>A0A9J6QV95_9FIRM</name>
<dbReference type="InterPro" id="IPR012914">
    <property type="entry name" value="PucR_dom"/>
</dbReference>
<dbReference type="RefSeq" id="WP_253021220.1">
    <property type="nucleotide sequence ID" value="NZ_JAOSHN010000004.1"/>
</dbReference>
<evidence type="ECO:0000259" key="2">
    <source>
        <dbReference type="Pfam" id="PF13556"/>
    </source>
</evidence>
<dbReference type="PANTHER" id="PTHR33744">
    <property type="entry name" value="CARBOHYDRATE DIACID REGULATOR"/>
    <property type="match status" value="1"/>
</dbReference>
<dbReference type="Pfam" id="PF07905">
    <property type="entry name" value="PucR"/>
    <property type="match status" value="1"/>
</dbReference>
<feature type="domain" description="Purine catabolism PurC-like" evidence="1">
    <location>
        <begin position="7"/>
        <end position="114"/>
    </location>
</feature>
<gene>
    <name evidence="3" type="ORF">OBO34_11835</name>
</gene>
<evidence type="ECO:0000313" key="4">
    <source>
        <dbReference type="Proteomes" id="UP001065549"/>
    </source>
</evidence>
<accession>A0A9J6QV95</accession>
<protein>
    <submittedName>
        <fullName evidence="3">PucR family transcriptional regulator</fullName>
    </submittedName>
</protein>
<sequence>MITVKRILKDALFEDFQLVAGDRGLNNIVTGNAIFDWETPEEIRRTFKKSDFVITTLRKAKEDKEVSEECLKTLFRMRVSAIAVRSIYYDEIPQNIKRHADAFGVPIFLFKKGYTEDIIYFVQKKIAEDANRQMAAKLARQLLGDEQNKELINEFIEQNGMHLYDNIRSIYCCCATESQDQTSDAWNMEEAILRSVERNPSAAADYSMVKAGTGILLVYTYGLGKGGVQTTAPARDNLVKELAAPGTFQLGISRVHHHAQRIGEAMKESVFAGISCRIDRETIRTFDAIGADRFLIPMENNPCVVQAYTEKLDLLRKYDDKHHSCMLETLIQFVESNGSIKLTSQKMFQHENTIRYRIDRIKKLFAMEESENSYIELYMIVRLCKIKNCIREFLLEDNL</sequence>
<dbReference type="InterPro" id="IPR051448">
    <property type="entry name" value="CdaR-like_regulators"/>
</dbReference>
<comment type="caution">
    <text evidence="3">The sequence shown here is derived from an EMBL/GenBank/DDBJ whole genome shotgun (WGS) entry which is preliminary data.</text>
</comment>
<evidence type="ECO:0000259" key="1">
    <source>
        <dbReference type="Pfam" id="PF07905"/>
    </source>
</evidence>
<dbReference type="InterPro" id="IPR025736">
    <property type="entry name" value="PucR_C-HTH_dom"/>
</dbReference>
<dbReference type="Proteomes" id="UP001065549">
    <property type="component" value="Unassembled WGS sequence"/>
</dbReference>
<organism evidence="3 4">
    <name type="scientific">Hominibacterium faecale</name>
    <dbReference type="NCBI Taxonomy" id="2839743"/>
    <lineage>
        <taxon>Bacteria</taxon>
        <taxon>Bacillati</taxon>
        <taxon>Bacillota</taxon>
        <taxon>Clostridia</taxon>
        <taxon>Peptostreptococcales</taxon>
        <taxon>Anaerovoracaceae</taxon>
        <taxon>Hominibacterium</taxon>
    </lineage>
</organism>
<dbReference type="AlphaFoldDB" id="A0A9J6QV95"/>
<evidence type="ECO:0000313" key="3">
    <source>
        <dbReference type="EMBL" id="MCU7379039.1"/>
    </source>
</evidence>
<dbReference type="InterPro" id="IPR042070">
    <property type="entry name" value="PucR_C-HTH_sf"/>
</dbReference>
<proteinExistence type="predicted"/>